<feature type="region of interest" description="Disordered" evidence="1">
    <location>
        <begin position="52"/>
        <end position="111"/>
    </location>
</feature>
<reference evidence="3" key="1">
    <citation type="submission" date="2021-01" db="EMBL/GenBank/DDBJ databases">
        <authorList>
            <person name="Corre E."/>
            <person name="Pelletier E."/>
            <person name="Niang G."/>
            <person name="Scheremetjew M."/>
            <person name="Finn R."/>
            <person name="Kale V."/>
            <person name="Holt S."/>
            <person name="Cochrane G."/>
            <person name="Meng A."/>
            <person name="Brown T."/>
            <person name="Cohen L."/>
        </authorList>
    </citation>
    <scope>NUCLEOTIDE SEQUENCE</scope>
    <source>
        <strain evidence="3">CCMP 2712</strain>
    </source>
</reference>
<proteinExistence type="predicted"/>
<feature type="chain" id="PRO_5036192300" description="RRM domain-containing protein" evidence="2">
    <location>
        <begin position="25"/>
        <end position="272"/>
    </location>
</feature>
<evidence type="ECO:0008006" key="5">
    <source>
        <dbReference type="Google" id="ProtNLM"/>
    </source>
</evidence>
<dbReference type="EMBL" id="HBKN01037184">
    <property type="protein sequence ID" value="CAE2324059.1"/>
    <property type="molecule type" value="Transcribed_RNA"/>
</dbReference>
<sequence>MSSRRWLLLGLLTCLLSALSETHGSEGQAGARVRSERCPALLSLRGGSAELKVKKSAQASQKKSVSEAKKRRKMEGETSNTPQKKSKDKPAKEVTAAKKKLPTQKDAEGTASFNRAVNETSLNTLFFSGAPYRLKGEELLQSLKDHVKKHLTKVPINILGLRFPGRRPRNNGWGFFDLETAAMASEVIDMTQEHPFIVGERTVKLRRALPIENPPKKTSKNKKRQDGEKKPAESPSQKSTPKKRSKPDETEKVIKKKRTKDIKQDSGRKSKA</sequence>
<evidence type="ECO:0000256" key="2">
    <source>
        <dbReference type="SAM" id="SignalP"/>
    </source>
</evidence>
<keyword evidence="2" id="KW-0732">Signal</keyword>
<dbReference type="AlphaFoldDB" id="A0A6U6C2R1"/>
<organism evidence="3">
    <name type="scientific">Guillardia theta</name>
    <name type="common">Cryptophyte</name>
    <name type="synonym">Cryptomonas phi</name>
    <dbReference type="NCBI Taxonomy" id="55529"/>
    <lineage>
        <taxon>Eukaryota</taxon>
        <taxon>Cryptophyceae</taxon>
        <taxon>Pyrenomonadales</taxon>
        <taxon>Geminigeraceae</taxon>
        <taxon>Guillardia</taxon>
    </lineage>
</organism>
<accession>A0A6U6C2R1</accession>
<evidence type="ECO:0000313" key="4">
    <source>
        <dbReference type="EMBL" id="CAE2324059.1"/>
    </source>
</evidence>
<evidence type="ECO:0000256" key="1">
    <source>
        <dbReference type="SAM" id="MobiDB-lite"/>
    </source>
</evidence>
<name>A0A6U6C2R1_GUITH</name>
<feature type="compositionally biased region" description="Basic and acidic residues" evidence="1">
    <location>
        <begin position="261"/>
        <end position="272"/>
    </location>
</feature>
<gene>
    <name evidence="3" type="ORF">GTHE00462_LOCUS29147</name>
    <name evidence="4" type="ORF">GTHE00462_LOCUS29148</name>
</gene>
<feature type="region of interest" description="Disordered" evidence="1">
    <location>
        <begin position="207"/>
        <end position="272"/>
    </location>
</feature>
<dbReference type="EMBL" id="HBKN01037183">
    <property type="protein sequence ID" value="CAE2324058.1"/>
    <property type="molecule type" value="Transcribed_RNA"/>
</dbReference>
<evidence type="ECO:0000313" key="3">
    <source>
        <dbReference type="EMBL" id="CAE2324058.1"/>
    </source>
</evidence>
<protein>
    <recommendedName>
        <fullName evidence="5">RRM domain-containing protein</fullName>
    </recommendedName>
</protein>
<feature type="signal peptide" evidence="2">
    <location>
        <begin position="1"/>
        <end position="24"/>
    </location>
</feature>